<sequence length="64" mass="6527">MYVCLCQGVTNETVSAAIVAGASTPKQVSAACGAGSECGRCCRTIRSIIDSVSTTTESGRGRRV</sequence>
<evidence type="ECO:0000256" key="2">
    <source>
        <dbReference type="ARBA" id="ARBA00022714"/>
    </source>
</evidence>
<evidence type="ECO:0000256" key="7">
    <source>
        <dbReference type="ARBA" id="ARBA00039386"/>
    </source>
</evidence>
<dbReference type="GO" id="GO:0051537">
    <property type="term" value="F:2 iron, 2 sulfur cluster binding"/>
    <property type="evidence" value="ECO:0007669"/>
    <property type="project" value="UniProtKB-KW"/>
</dbReference>
<evidence type="ECO:0000256" key="1">
    <source>
        <dbReference type="ARBA" id="ARBA00022448"/>
    </source>
</evidence>
<dbReference type="PANTHER" id="PTHR37424:SF1">
    <property type="entry name" value="BACTERIOFERRITIN-ASSOCIATED FERREDOXIN"/>
    <property type="match status" value="1"/>
</dbReference>
<dbReference type="AlphaFoldDB" id="G8RUW6"/>
<keyword evidence="6" id="KW-0411">Iron-sulfur</keyword>
<dbReference type="InterPro" id="IPR007419">
    <property type="entry name" value="BFD-like_2Fe2S-bd_dom"/>
</dbReference>
<evidence type="ECO:0000256" key="8">
    <source>
        <dbReference type="ARBA" id="ARBA00046332"/>
    </source>
</evidence>
<keyword evidence="5" id="KW-0408">Iron</keyword>
<keyword evidence="4" id="KW-0249">Electron transport</keyword>
<organism evidence="10 11">
    <name type="scientific">Mycolicibacterium rhodesiae (strain NBB3)</name>
    <name type="common">Mycobacterium rhodesiae</name>
    <dbReference type="NCBI Taxonomy" id="710685"/>
    <lineage>
        <taxon>Bacteria</taxon>
        <taxon>Bacillati</taxon>
        <taxon>Actinomycetota</taxon>
        <taxon>Actinomycetes</taxon>
        <taxon>Mycobacteriales</taxon>
        <taxon>Mycobacteriaceae</taxon>
        <taxon>Mycolicibacterium</taxon>
    </lineage>
</organism>
<dbReference type="InterPro" id="IPR052371">
    <property type="entry name" value="BFD-associated_ferredoxin"/>
</dbReference>
<protein>
    <recommendedName>
        <fullName evidence="7">Bacterioferritin-associated ferredoxin</fullName>
    </recommendedName>
</protein>
<proteinExistence type="inferred from homology"/>
<evidence type="ECO:0000256" key="5">
    <source>
        <dbReference type="ARBA" id="ARBA00023004"/>
    </source>
</evidence>
<dbReference type="InterPro" id="IPR041854">
    <property type="entry name" value="BFD-like_2Fe2S-bd_dom_sf"/>
</dbReference>
<dbReference type="OrthoDB" id="9815350at2"/>
<keyword evidence="1" id="KW-0813">Transport</keyword>
<feature type="domain" description="BFD-like [2Fe-2S]-binding" evidence="9">
    <location>
        <begin position="2"/>
        <end position="50"/>
    </location>
</feature>
<evidence type="ECO:0000256" key="4">
    <source>
        <dbReference type="ARBA" id="ARBA00022982"/>
    </source>
</evidence>
<dbReference type="GO" id="GO:0046872">
    <property type="term" value="F:metal ion binding"/>
    <property type="evidence" value="ECO:0007669"/>
    <property type="project" value="UniProtKB-KW"/>
</dbReference>
<evidence type="ECO:0000313" key="11">
    <source>
        <dbReference type="Proteomes" id="UP000005442"/>
    </source>
</evidence>
<dbReference type="Proteomes" id="UP000005442">
    <property type="component" value="Chromosome"/>
</dbReference>
<dbReference type="Pfam" id="PF04324">
    <property type="entry name" value="Fer2_BFD"/>
    <property type="match status" value="1"/>
</dbReference>
<dbReference type="PANTHER" id="PTHR37424">
    <property type="entry name" value="BACTERIOFERRITIN-ASSOCIATED FERREDOXIN"/>
    <property type="match status" value="1"/>
</dbReference>
<gene>
    <name evidence="10" type="ordered locus">MycrhN_6248</name>
</gene>
<name>G8RUW6_MYCRN</name>
<dbReference type="STRING" id="710685.MycrhN_6248"/>
<keyword evidence="11" id="KW-1185">Reference proteome</keyword>
<evidence type="ECO:0000256" key="3">
    <source>
        <dbReference type="ARBA" id="ARBA00022723"/>
    </source>
</evidence>
<dbReference type="EMBL" id="CP003169">
    <property type="protein sequence ID" value="AEV76706.1"/>
    <property type="molecule type" value="Genomic_DNA"/>
</dbReference>
<accession>G8RUW6</accession>
<evidence type="ECO:0000259" key="9">
    <source>
        <dbReference type="Pfam" id="PF04324"/>
    </source>
</evidence>
<evidence type="ECO:0000313" key="10">
    <source>
        <dbReference type="EMBL" id="AEV76706.1"/>
    </source>
</evidence>
<dbReference type="HOGENOM" id="CLU_159205_3_0_11"/>
<comment type="similarity">
    <text evidence="8">Belongs to the Bfd family.</text>
</comment>
<dbReference type="Gene3D" id="1.10.10.1100">
    <property type="entry name" value="BFD-like [2Fe-2S]-binding domain"/>
    <property type="match status" value="1"/>
</dbReference>
<evidence type="ECO:0000256" key="6">
    <source>
        <dbReference type="ARBA" id="ARBA00023014"/>
    </source>
</evidence>
<dbReference type="RefSeq" id="WP_014214443.1">
    <property type="nucleotide sequence ID" value="NC_016604.1"/>
</dbReference>
<keyword evidence="2" id="KW-0001">2Fe-2S</keyword>
<keyword evidence="3" id="KW-0479">Metal-binding</keyword>
<dbReference type="KEGG" id="mrh:MycrhN_6248"/>
<reference evidence="10 11" key="1">
    <citation type="submission" date="2011-12" db="EMBL/GenBank/DDBJ databases">
        <title>Complete sequence of Mycobacterium rhodesiae NBB3.</title>
        <authorList>
            <consortium name="US DOE Joint Genome Institute"/>
            <person name="Lucas S."/>
            <person name="Han J."/>
            <person name="Lapidus A."/>
            <person name="Cheng J.-F."/>
            <person name="Goodwin L."/>
            <person name="Pitluck S."/>
            <person name="Peters L."/>
            <person name="Mikhailova N."/>
            <person name="Gu W."/>
            <person name="Detter J.C."/>
            <person name="Han C."/>
            <person name="Tapia R."/>
            <person name="Land M."/>
            <person name="Hauser L."/>
            <person name="Kyrpides N."/>
            <person name="Ivanova N."/>
            <person name="Pagani I."/>
            <person name="Mattes T."/>
            <person name="Holmes A."/>
            <person name="Rutledge P."/>
            <person name="Paulsen I."/>
            <person name="Coleman N."/>
            <person name="Woyke T."/>
        </authorList>
    </citation>
    <scope>NUCLEOTIDE SEQUENCE [LARGE SCALE GENOMIC DNA]</scope>
    <source>
        <strain evidence="10 11">NBB3</strain>
    </source>
</reference>